<evidence type="ECO:0000256" key="14">
    <source>
        <dbReference type="ARBA" id="ARBA00023319"/>
    </source>
</evidence>
<dbReference type="GO" id="GO:0006099">
    <property type="term" value="P:tricarboxylic acid cycle"/>
    <property type="evidence" value="ECO:0007669"/>
    <property type="project" value="InterPro"/>
</dbReference>
<comment type="caution">
    <text evidence="19">The sequence shown here is derived from an EMBL/GenBank/DDBJ whole genome shotgun (WGS) entry which is preliminary data.</text>
</comment>
<dbReference type="InterPro" id="IPR000701">
    <property type="entry name" value="SuccDH_FuR_B_TM-su"/>
</dbReference>
<dbReference type="InterPro" id="IPR003598">
    <property type="entry name" value="Ig_sub2"/>
</dbReference>
<dbReference type="InterPro" id="IPR034804">
    <property type="entry name" value="SQR/QFR_C/D"/>
</dbReference>
<comment type="pathway">
    <text evidence="2">Carbohydrate metabolism; tricarboxylic acid cycle.</text>
</comment>
<keyword evidence="20" id="KW-1185">Reference proteome</keyword>
<dbReference type="SUPFAM" id="SSF48726">
    <property type="entry name" value="Immunoglobulin"/>
    <property type="match status" value="1"/>
</dbReference>
<dbReference type="GO" id="GO:0016020">
    <property type="term" value="C:membrane"/>
    <property type="evidence" value="ECO:0007669"/>
    <property type="project" value="UniProtKB-SubCell"/>
</dbReference>
<proteinExistence type="predicted"/>
<protein>
    <recommendedName>
        <fullName evidence="4">Succinate dehydrogenase cytochrome b560 subunit, mitochondrial</fullName>
    </recommendedName>
    <alternativeName>
        <fullName evidence="15">Malate dehydrogenase [quinone] cytochrome b560 subunit</fullName>
    </alternativeName>
</protein>
<evidence type="ECO:0000256" key="5">
    <source>
        <dbReference type="ARBA" id="ARBA00022617"/>
    </source>
</evidence>
<evidence type="ECO:0000259" key="18">
    <source>
        <dbReference type="PROSITE" id="PS50835"/>
    </source>
</evidence>
<evidence type="ECO:0000313" key="20">
    <source>
        <dbReference type="Proteomes" id="UP000516260"/>
    </source>
</evidence>
<dbReference type="EMBL" id="SWLE01000007">
    <property type="protein sequence ID" value="TNM98264.1"/>
    <property type="molecule type" value="Genomic_DNA"/>
</dbReference>
<gene>
    <name evidence="19" type="ORF">fugu_014510</name>
</gene>
<dbReference type="GO" id="GO:0005739">
    <property type="term" value="C:mitochondrion"/>
    <property type="evidence" value="ECO:0007669"/>
    <property type="project" value="GOC"/>
</dbReference>
<keyword evidence="5" id="KW-0349">Heme</keyword>
<dbReference type="InterPro" id="IPR003599">
    <property type="entry name" value="Ig_sub"/>
</dbReference>
<keyword evidence="14" id="KW-0393">Immunoglobulin domain</keyword>
<dbReference type="PROSITE" id="PS01000">
    <property type="entry name" value="SDH_CYT_1"/>
    <property type="match status" value="1"/>
</dbReference>
<evidence type="ECO:0000256" key="11">
    <source>
        <dbReference type="ARBA" id="ARBA00023004"/>
    </source>
</evidence>
<keyword evidence="12 17" id="KW-0472">Membrane</keyword>
<dbReference type="Gene3D" id="1.20.5.540">
    <property type="entry name" value="Single helix bin"/>
    <property type="match status" value="1"/>
</dbReference>
<dbReference type="SMART" id="SM00406">
    <property type="entry name" value="IGv"/>
    <property type="match status" value="1"/>
</dbReference>
<evidence type="ECO:0000256" key="15">
    <source>
        <dbReference type="ARBA" id="ARBA00045023"/>
    </source>
</evidence>
<feature type="domain" description="Ig-like" evidence="18">
    <location>
        <begin position="306"/>
        <end position="396"/>
    </location>
</feature>
<keyword evidence="11" id="KW-0408">Iron</keyword>
<comment type="subunit">
    <text evidence="3">Component of complex II composed of four subunits: the flavoprotein (FP) SDHA, iron-sulfur protein (IP) SDHB, and a cytochrome b560 composed of SDHC and SDHD.</text>
</comment>
<feature type="transmembrane region" description="Helical" evidence="17">
    <location>
        <begin position="75"/>
        <end position="92"/>
    </location>
</feature>
<dbReference type="GO" id="GO:0006121">
    <property type="term" value="P:mitochondrial electron transport, succinate to ubiquinone"/>
    <property type="evidence" value="ECO:0007669"/>
    <property type="project" value="TreeGrafter"/>
</dbReference>
<accession>A0A4Z2C1M3</accession>
<organism evidence="19 20">
    <name type="scientific">Takifugu bimaculatus</name>
    <dbReference type="NCBI Taxonomy" id="433685"/>
    <lineage>
        <taxon>Eukaryota</taxon>
        <taxon>Metazoa</taxon>
        <taxon>Chordata</taxon>
        <taxon>Craniata</taxon>
        <taxon>Vertebrata</taxon>
        <taxon>Euteleostomi</taxon>
        <taxon>Actinopterygii</taxon>
        <taxon>Neopterygii</taxon>
        <taxon>Teleostei</taxon>
        <taxon>Neoteleostei</taxon>
        <taxon>Acanthomorphata</taxon>
        <taxon>Eupercaria</taxon>
        <taxon>Tetraodontiformes</taxon>
        <taxon>Tetradontoidea</taxon>
        <taxon>Tetraodontidae</taxon>
        <taxon>Takifugu</taxon>
    </lineage>
</organism>
<dbReference type="SMART" id="SM00409">
    <property type="entry name" value="IG"/>
    <property type="match status" value="1"/>
</dbReference>
<evidence type="ECO:0000256" key="16">
    <source>
        <dbReference type="ARBA" id="ARBA00045847"/>
    </source>
</evidence>
<dbReference type="Proteomes" id="UP000516260">
    <property type="component" value="Chromosome 15"/>
</dbReference>
<evidence type="ECO:0000313" key="19">
    <source>
        <dbReference type="EMBL" id="TNM98264.1"/>
    </source>
</evidence>
<evidence type="ECO:0000256" key="7">
    <source>
        <dbReference type="ARBA" id="ARBA00022723"/>
    </source>
</evidence>
<comment type="function">
    <text evidence="16">Membrane-anchoring subunit of succinate dehydrogenase (SDH) that is involved in complex II of the mitochondrial electron transport chain and is responsible for transferring electrons from succinate to ubiquinone (coenzyme Q). SDH also oxidizes malate to the non-canonical enol form of oxaloacetate, enol-oxaloacetate. Enol-oxaloacetate, which is a potent inhibitor of the succinate dehydrogenase activity, is further isomerized into keto-oxaloacetate.</text>
</comment>
<dbReference type="Gene3D" id="1.20.1300.10">
    <property type="entry name" value="Fumarate reductase/succinate dehydrogenase, transmembrane subunit"/>
    <property type="match status" value="1"/>
</dbReference>
<dbReference type="FunFam" id="2.60.40.10:FF:000013">
    <property type="entry name" value="cell adhesion molecule 1 isoform X1"/>
    <property type="match status" value="1"/>
</dbReference>
<dbReference type="SUPFAM" id="SSF81343">
    <property type="entry name" value="Fumarate reductase respiratory complex transmembrane subunits"/>
    <property type="match status" value="1"/>
</dbReference>
<dbReference type="PANTHER" id="PTHR10978:SF5">
    <property type="entry name" value="SUCCINATE DEHYDROGENASE CYTOCHROME B560 SUBUNIT, MITOCHONDRIAL"/>
    <property type="match status" value="1"/>
</dbReference>
<evidence type="ECO:0000256" key="13">
    <source>
        <dbReference type="ARBA" id="ARBA00023157"/>
    </source>
</evidence>
<dbReference type="Gene3D" id="2.60.40.10">
    <property type="entry name" value="Immunoglobulins"/>
    <property type="match status" value="1"/>
</dbReference>
<dbReference type="InterPro" id="IPR036179">
    <property type="entry name" value="Ig-like_dom_sf"/>
</dbReference>
<dbReference type="InterPro" id="IPR007110">
    <property type="entry name" value="Ig-like_dom"/>
</dbReference>
<evidence type="ECO:0000256" key="12">
    <source>
        <dbReference type="ARBA" id="ARBA00023136"/>
    </source>
</evidence>
<evidence type="ECO:0000256" key="10">
    <source>
        <dbReference type="ARBA" id="ARBA00022989"/>
    </source>
</evidence>
<dbReference type="SMART" id="SM00408">
    <property type="entry name" value="IGc2"/>
    <property type="match status" value="1"/>
</dbReference>
<dbReference type="AlphaFoldDB" id="A0A4Z2C1M3"/>
<dbReference type="CDD" id="cd03499">
    <property type="entry name" value="SQR_TypeC_SdhC"/>
    <property type="match status" value="1"/>
</dbReference>
<dbReference type="PROSITE" id="PS01001">
    <property type="entry name" value="SDH_CYT_2"/>
    <property type="match status" value="1"/>
</dbReference>
<feature type="transmembrane region" description="Helical" evidence="17">
    <location>
        <begin position="112"/>
        <end position="132"/>
    </location>
</feature>
<keyword evidence="9" id="KW-0677">Repeat</keyword>
<keyword evidence="13" id="KW-1015">Disulfide bond</keyword>
<feature type="non-terminal residue" evidence="19">
    <location>
        <position position="396"/>
    </location>
</feature>
<keyword evidence="8" id="KW-0732">Signal</keyword>
<evidence type="ECO:0000256" key="2">
    <source>
        <dbReference type="ARBA" id="ARBA00005163"/>
    </source>
</evidence>
<dbReference type="InterPro" id="IPR013783">
    <property type="entry name" value="Ig-like_fold"/>
</dbReference>
<evidence type="ECO:0000256" key="8">
    <source>
        <dbReference type="ARBA" id="ARBA00022729"/>
    </source>
</evidence>
<dbReference type="PROSITE" id="PS50835">
    <property type="entry name" value="IG_LIKE"/>
    <property type="match status" value="1"/>
</dbReference>
<dbReference type="Pfam" id="PF01127">
    <property type="entry name" value="Sdh_cyt"/>
    <property type="match status" value="1"/>
</dbReference>
<dbReference type="FunFam" id="1.20.1300.10:FF:000006">
    <property type="entry name" value="Succinate dehydrogenase cytochrome b560 subunit, mitochondrial"/>
    <property type="match status" value="1"/>
</dbReference>
<evidence type="ECO:0000256" key="6">
    <source>
        <dbReference type="ARBA" id="ARBA00022692"/>
    </source>
</evidence>
<evidence type="ECO:0000256" key="4">
    <source>
        <dbReference type="ARBA" id="ARBA00014631"/>
    </source>
</evidence>
<dbReference type="GO" id="GO:0009055">
    <property type="term" value="F:electron transfer activity"/>
    <property type="evidence" value="ECO:0007669"/>
    <property type="project" value="InterPro"/>
</dbReference>
<dbReference type="Pfam" id="PF07686">
    <property type="entry name" value="V-set"/>
    <property type="match status" value="1"/>
</dbReference>
<dbReference type="PANTHER" id="PTHR10978">
    <property type="entry name" value="SUCCINATE DEHYDROGENASE CYTOCHROME B560 SUBUNIT"/>
    <property type="match status" value="1"/>
</dbReference>
<reference evidence="19 20" key="1">
    <citation type="submission" date="2019-04" db="EMBL/GenBank/DDBJ databases">
        <title>The sequence and de novo assembly of Takifugu bimaculatus genome using PacBio and Hi-C technologies.</title>
        <authorList>
            <person name="Xu P."/>
            <person name="Liu B."/>
            <person name="Zhou Z."/>
        </authorList>
    </citation>
    <scope>NUCLEOTIDE SEQUENCE [LARGE SCALE GENOMIC DNA]</scope>
    <source>
        <strain evidence="19">TB-2018</strain>
        <tissue evidence="19">Muscle</tissue>
    </source>
</reference>
<keyword evidence="7" id="KW-0479">Metal-binding</keyword>
<evidence type="ECO:0000256" key="3">
    <source>
        <dbReference type="ARBA" id="ARBA00011758"/>
    </source>
</evidence>
<dbReference type="InterPro" id="IPR014314">
    <property type="entry name" value="Succ_DH_cytb556"/>
</dbReference>
<dbReference type="InterPro" id="IPR018495">
    <property type="entry name" value="Succ_DH_cyt_bsu_CS"/>
</dbReference>
<feature type="transmembrane region" description="Helical" evidence="17">
    <location>
        <begin position="153"/>
        <end position="175"/>
    </location>
</feature>
<dbReference type="InterPro" id="IPR013106">
    <property type="entry name" value="Ig_V-set"/>
</dbReference>
<comment type="subcellular location">
    <subcellularLocation>
        <location evidence="1">Membrane</location>
        <topology evidence="1">Multi-pass membrane protein</topology>
    </subcellularLocation>
</comment>
<name>A0A4Z2C1M3_9TELE</name>
<evidence type="ECO:0000256" key="17">
    <source>
        <dbReference type="SAM" id="Phobius"/>
    </source>
</evidence>
<evidence type="ECO:0000256" key="9">
    <source>
        <dbReference type="ARBA" id="ARBA00022737"/>
    </source>
</evidence>
<dbReference type="NCBIfam" id="TIGR02970">
    <property type="entry name" value="succ_dehyd_cytB"/>
    <property type="match status" value="1"/>
</dbReference>
<evidence type="ECO:0000256" key="1">
    <source>
        <dbReference type="ARBA" id="ARBA00004141"/>
    </source>
</evidence>
<keyword evidence="6 17" id="KW-0812">Transmembrane</keyword>
<sequence length="396" mass="43128">MALLLRTLARQGLCSSRPRRCILYTHAAPMGTTAKEEMNRFWSKNAKLNRPMSPHLTIYKWSVPMMMSITHRGTGVGLSGAISAFAVAALVLPGNYPDYLDLISSLSIGPGLIGMAKFGIAFPASFHTYNGVRHLWWDIGKGFRIPEVYRTGYTVIGLSIGSMDMMFSICSISIFQPGGPSTGPVILMPRIDRLSTLDAVVSSTDAMSRCHIFLWPSAGKAAARTQTWCWGVQHRHRPGVGVCSTDTDLVTFLLHPQGTSESGGSVHPTMTFPSAPSVFRSIGLLTVLFATAVHSSTEFGDDPLQPVTSDETVSAGGTVTLTCRVAENDNSSLQWSNTAQQTLYFGEKRALRDNRIQLHRSTPTELSITISEVQLSDEGEYTCSLFTMPVRTARAT</sequence>
<dbReference type="GO" id="GO:0046872">
    <property type="term" value="F:metal ion binding"/>
    <property type="evidence" value="ECO:0007669"/>
    <property type="project" value="UniProtKB-KW"/>
</dbReference>
<keyword evidence="10 17" id="KW-1133">Transmembrane helix</keyword>